<comment type="caution">
    <text evidence="1">The sequence shown here is derived from an EMBL/GenBank/DDBJ whole genome shotgun (WGS) entry which is preliminary data.</text>
</comment>
<dbReference type="EMBL" id="QVFV01000002">
    <property type="protein sequence ID" value="RZM78823.1"/>
    <property type="molecule type" value="Genomic_DNA"/>
</dbReference>
<gene>
    <name evidence="1" type="ORF">DYY88_08500</name>
</gene>
<reference evidence="1 2" key="1">
    <citation type="submission" date="2018-11" db="EMBL/GenBank/DDBJ databases">
        <title>Whole genome sequencing of an environmental sample.</title>
        <authorList>
            <person name="Sarangi A.N."/>
            <person name="Singh D."/>
            <person name="Tripathy S."/>
        </authorList>
    </citation>
    <scope>NUCLEOTIDE SEQUENCE [LARGE SCALE GENOMIC DNA]</scope>
    <source>
        <strain evidence="1 2">Lakshadweep</strain>
    </source>
</reference>
<keyword evidence="2" id="KW-1185">Reference proteome</keyword>
<protein>
    <submittedName>
        <fullName evidence="1">Uncharacterized protein</fullName>
    </submittedName>
</protein>
<organism evidence="1 2">
    <name type="scientific">Leptolyngbya iicbica LK</name>
    <dbReference type="NCBI Taxonomy" id="2294035"/>
    <lineage>
        <taxon>Bacteria</taxon>
        <taxon>Bacillati</taxon>
        <taxon>Cyanobacteriota</taxon>
        <taxon>Cyanophyceae</taxon>
        <taxon>Leptolyngbyales</taxon>
        <taxon>Leptolyngbyaceae</taxon>
        <taxon>Leptolyngbya group</taxon>
        <taxon>Leptolyngbya</taxon>
        <taxon>Leptolyngbya iicbica</taxon>
    </lineage>
</organism>
<evidence type="ECO:0000313" key="2">
    <source>
        <dbReference type="Proteomes" id="UP000292459"/>
    </source>
</evidence>
<evidence type="ECO:0000313" key="1">
    <source>
        <dbReference type="EMBL" id="RZM78823.1"/>
    </source>
</evidence>
<name>A0A4Q7E8M1_9CYAN</name>
<dbReference type="Proteomes" id="UP000292459">
    <property type="component" value="Unassembled WGS sequence"/>
</dbReference>
<dbReference type="RefSeq" id="WP_130199372.1">
    <property type="nucleotide sequence ID" value="NZ_QVFV01000002.1"/>
</dbReference>
<accession>A0A4Q7E8M1</accession>
<dbReference type="AlphaFoldDB" id="A0A4Q7E8M1"/>
<sequence>MAISQGIRCSGCLPGPGKPSPMMWELVPTQIKMVLQQEGCNLLRHWARRQHRSYVRFQYAPLVYKGDLFYLQRWSATEWHVSPSQLIFPNEGWPCSELTRQHGGHLSFIVRRTIAQLFPDPELHFSDRTPNSLVALS</sequence>
<dbReference type="OrthoDB" id="9769064at2"/>
<proteinExistence type="predicted"/>